<accession>A0ABS6JLZ8</accession>
<dbReference type="PANTHER" id="PTHR43630:SF2">
    <property type="entry name" value="GLYCOSYLTRANSFERASE"/>
    <property type="match status" value="1"/>
</dbReference>
<keyword evidence="3" id="KW-0808">Transferase</keyword>
<evidence type="ECO:0000256" key="1">
    <source>
        <dbReference type="PROSITE-ProRule" id="PRU00339"/>
    </source>
</evidence>
<dbReference type="Proteomes" id="UP000784880">
    <property type="component" value="Unassembled WGS sequence"/>
</dbReference>
<feature type="domain" description="Glycosyltransferase 2-like" evidence="2">
    <location>
        <begin position="7"/>
        <end position="110"/>
    </location>
</feature>
<comment type="caution">
    <text evidence="3">The sequence shown here is derived from an EMBL/GenBank/DDBJ whole genome shotgun (WGS) entry which is preliminary data.</text>
</comment>
<evidence type="ECO:0000259" key="2">
    <source>
        <dbReference type="Pfam" id="PF00535"/>
    </source>
</evidence>
<proteinExistence type="predicted"/>
<evidence type="ECO:0000313" key="4">
    <source>
        <dbReference type="Proteomes" id="UP000784880"/>
    </source>
</evidence>
<dbReference type="PROSITE" id="PS50005">
    <property type="entry name" value="TPR"/>
    <property type="match status" value="1"/>
</dbReference>
<dbReference type="RefSeq" id="WP_217067490.1">
    <property type="nucleotide sequence ID" value="NZ_JAHQCS010000131.1"/>
</dbReference>
<dbReference type="PANTHER" id="PTHR43630">
    <property type="entry name" value="POLY-BETA-1,6-N-ACETYL-D-GLUCOSAMINE SYNTHASE"/>
    <property type="match status" value="1"/>
</dbReference>
<sequence length="561" mass="65945">MNPLITFCMICKNEEKFIRQCLDSVKDFVDEIIIVDTGSTDKTMEVAKEFNPVIIEHKWNNSFADARNAGLDRAKGEWILFLDADEKLNCSDTNKLRNLARDNKACAYFLRLFNLVGKNMNDCHEEQSSVLRFFRNHPNVRFQWEIHEQIGGSLQKQFPFDPMEYLEDISITHYGYLNDIVIEKNKMERNFSMIKRKIEEDPYNAFHHYNLAGEYMRKGSYEDALQSLKKSRSLCKTIKSVGFGFQLVRKEMVCLLKQNYLEEAYETSIDALKLFPNSPDLHFYMGEVAYELGLYNTAINSYINAMKEKDVPKNYSRNLTISKEKAPFMLASLYERVGKKKKAIDYYERVLHHNPKHPGSMERIITLCQKKENELVEKLLFITQDDQVLENYLINLYVSDCFGAAETIYLFLTDRSKEKYNSIHQKIILLRYDNLSMVNDKRIKTIYQYVIKKKVLPSNEEDDFLRFLRSGEWPDNKMPTVDDYTELEFTYKLAKKKGYVEVSSVLLRLWEYFINIEKNHLIRGEWAWYLASNLFKEEMKILNDKGATTQFSMVLGGINDG</sequence>
<protein>
    <submittedName>
        <fullName evidence="3">Glycosyltransferase</fullName>
        <ecNumber evidence="3">2.4.-.-</ecNumber>
    </submittedName>
</protein>
<name>A0ABS6JLZ8_9BACI</name>
<dbReference type="InterPro" id="IPR001173">
    <property type="entry name" value="Glyco_trans_2-like"/>
</dbReference>
<keyword evidence="1" id="KW-0802">TPR repeat</keyword>
<dbReference type="Pfam" id="PF13176">
    <property type="entry name" value="TPR_7"/>
    <property type="match status" value="1"/>
</dbReference>
<dbReference type="EC" id="2.4.-.-" evidence="3"/>
<keyword evidence="4" id="KW-1185">Reference proteome</keyword>
<organism evidence="3 4">
    <name type="scientific">Evansella tamaricis</name>
    <dbReference type="NCBI Taxonomy" id="2069301"/>
    <lineage>
        <taxon>Bacteria</taxon>
        <taxon>Bacillati</taxon>
        <taxon>Bacillota</taxon>
        <taxon>Bacilli</taxon>
        <taxon>Bacillales</taxon>
        <taxon>Bacillaceae</taxon>
        <taxon>Evansella</taxon>
    </lineage>
</organism>
<feature type="repeat" description="TPR" evidence="1">
    <location>
        <begin position="324"/>
        <end position="357"/>
    </location>
</feature>
<reference evidence="3 4" key="1">
    <citation type="submission" date="2021-06" db="EMBL/GenBank/DDBJ databases">
        <title>Bacillus sp. RD4P76, an endophyte from a halophyte.</title>
        <authorList>
            <person name="Sun J.-Q."/>
        </authorList>
    </citation>
    <scope>NUCLEOTIDE SEQUENCE [LARGE SCALE GENOMIC DNA]</scope>
    <source>
        <strain evidence="3 4">CGMCC 1.15917</strain>
    </source>
</reference>
<dbReference type="InterPro" id="IPR019734">
    <property type="entry name" value="TPR_rpt"/>
</dbReference>
<dbReference type="CDD" id="cd02511">
    <property type="entry name" value="Beta4Glucosyltransferase"/>
    <property type="match status" value="1"/>
</dbReference>
<dbReference type="Pfam" id="PF00535">
    <property type="entry name" value="Glycos_transf_2"/>
    <property type="match status" value="1"/>
</dbReference>
<dbReference type="SMART" id="SM00028">
    <property type="entry name" value="TPR"/>
    <property type="match status" value="3"/>
</dbReference>
<gene>
    <name evidence="3" type="ORF">KS419_16505</name>
</gene>
<evidence type="ECO:0000313" key="3">
    <source>
        <dbReference type="EMBL" id="MBU9713333.1"/>
    </source>
</evidence>
<dbReference type="EMBL" id="JAHQCS010000131">
    <property type="protein sequence ID" value="MBU9713333.1"/>
    <property type="molecule type" value="Genomic_DNA"/>
</dbReference>
<keyword evidence="3" id="KW-0328">Glycosyltransferase</keyword>
<dbReference type="GO" id="GO:0016757">
    <property type="term" value="F:glycosyltransferase activity"/>
    <property type="evidence" value="ECO:0007669"/>
    <property type="project" value="UniProtKB-KW"/>
</dbReference>